<evidence type="ECO:0000313" key="2">
    <source>
        <dbReference type="Proteomes" id="UP000009183"/>
    </source>
</evidence>
<accession>F6I2X9</accession>
<dbReference type="OrthoDB" id="1679286at2759"/>
<dbReference type="AlphaFoldDB" id="F6I2X9"/>
<dbReference type="EMBL" id="FN596739">
    <property type="protein sequence ID" value="CCB61296.1"/>
    <property type="molecule type" value="Genomic_DNA"/>
</dbReference>
<dbReference type="PaxDb" id="29760-VIT_15s0048g02640.t01"/>
<keyword evidence="2" id="KW-1185">Reference proteome</keyword>
<evidence type="ECO:0000313" key="1">
    <source>
        <dbReference type="EMBL" id="CCB61296.1"/>
    </source>
</evidence>
<name>F6I2X9_VITVI</name>
<dbReference type="HOGENOM" id="CLU_1725620_0_0_1"/>
<sequence>MVHGFLVGCSFLSIYWDREGCLIRTSAKQSRQRGILEFCGRNIMGNFFGMMQQAVHPLSHEEQGWKKIPTASASGVRIKVRMTTGELKELMASVDSSKGSSEMGRLIMSELSKGRYQARVVACGDLMMPNHAENKSVQLNSIREEEDDDKCS</sequence>
<reference evidence="2" key="1">
    <citation type="journal article" date="2007" name="Nature">
        <title>The grapevine genome sequence suggests ancestral hexaploidization in major angiosperm phyla.</title>
        <authorList>
            <consortium name="The French-Italian Public Consortium for Grapevine Genome Characterization."/>
            <person name="Jaillon O."/>
            <person name="Aury J.-M."/>
            <person name="Noel B."/>
            <person name="Policriti A."/>
            <person name="Clepet C."/>
            <person name="Casagrande A."/>
            <person name="Choisne N."/>
            <person name="Aubourg S."/>
            <person name="Vitulo N."/>
            <person name="Jubin C."/>
            <person name="Vezzi A."/>
            <person name="Legeai F."/>
            <person name="Hugueney P."/>
            <person name="Dasilva C."/>
            <person name="Horner D."/>
            <person name="Mica E."/>
            <person name="Jublot D."/>
            <person name="Poulain J."/>
            <person name="Bruyere C."/>
            <person name="Billault A."/>
            <person name="Segurens B."/>
            <person name="Gouyvenoux M."/>
            <person name="Ugarte E."/>
            <person name="Cattonaro F."/>
            <person name="Anthouard V."/>
            <person name="Vico V."/>
            <person name="Del Fabbro C."/>
            <person name="Alaux M."/>
            <person name="Di Gaspero G."/>
            <person name="Dumas V."/>
            <person name="Felice N."/>
            <person name="Paillard S."/>
            <person name="Juman I."/>
            <person name="Moroldo M."/>
            <person name="Scalabrin S."/>
            <person name="Canaguier A."/>
            <person name="Le Clainche I."/>
            <person name="Malacrida G."/>
            <person name="Durand E."/>
            <person name="Pesole G."/>
            <person name="Laucou V."/>
            <person name="Chatelet P."/>
            <person name="Merdinoglu D."/>
            <person name="Delledonne M."/>
            <person name="Pezzotti M."/>
            <person name="Lecharny A."/>
            <person name="Scarpelli C."/>
            <person name="Artiguenave F."/>
            <person name="Pe M.E."/>
            <person name="Valle G."/>
            <person name="Morgante M."/>
            <person name="Caboche M."/>
            <person name="Adam-Blondon A.-F."/>
            <person name="Weissenbach J."/>
            <person name="Quetier F."/>
            <person name="Wincker P."/>
        </authorList>
    </citation>
    <scope>NUCLEOTIDE SEQUENCE [LARGE SCALE GENOMIC DNA]</scope>
    <source>
        <strain evidence="2">cv. Pinot noir / PN40024</strain>
    </source>
</reference>
<dbReference type="InParanoid" id="F6I2X9"/>
<dbReference type="Proteomes" id="UP000009183">
    <property type="component" value="Chromosome 15"/>
</dbReference>
<proteinExistence type="predicted"/>
<gene>
    <name evidence="1" type="ordered locus">VIT_15s0048g02640</name>
</gene>
<organism evidence="1 2">
    <name type="scientific">Vitis vinifera</name>
    <name type="common">Grape</name>
    <dbReference type="NCBI Taxonomy" id="29760"/>
    <lineage>
        <taxon>Eukaryota</taxon>
        <taxon>Viridiplantae</taxon>
        <taxon>Streptophyta</taxon>
        <taxon>Embryophyta</taxon>
        <taxon>Tracheophyta</taxon>
        <taxon>Spermatophyta</taxon>
        <taxon>Magnoliopsida</taxon>
        <taxon>eudicotyledons</taxon>
        <taxon>Gunneridae</taxon>
        <taxon>Pentapetalae</taxon>
        <taxon>rosids</taxon>
        <taxon>Vitales</taxon>
        <taxon>Vitaceae</taxon>
        <taxon>Viteae</taxon>
        <taxon>Vitis</taxon>
    </lineage>
</organism>
<dbReference type="eggNOG" id="ENOG502SE75">
    <property type="taxonomic scope" value="Eukaryota"/>
</dbReference>
<protein>
    <submittedName>
        <fullName evidence="1">Uncharacterized protein</fullName>
    </submittedName>
</protein>